<proteinExistence type="predicted"/>
<keyword evidence="3" id="KW-1185">Reference proteome</keyword>
<reference evidence="2 3" key="1">
    <citation type="submission" date="2014-11" db="EMBL/GenBank/DDBJ databases">
        <authorList>
            <person name="Zhu J."/>
            <person name="Qi W."/>
            <person name="Song R."/>
        </authorList>
    </citation>
    <scope>NUCLEOTIDE SEQUENCE [LARGE SCALE GENOMIC DNA]</scope>
</reference>
<dbReference type="AlphaFoldDB" id="A0A0G4FGK9"/>
<feature type="region of interest" description="Disordered" evidence="1">
    <location>
        <begin position="161"/>
        <end position="213"/>
    </location>
</feature>
<organism evidence="2 3">
    <name type="scientific">Vitrella brassicaformis (strain CCMP3155)</name>
    <dbReference type="NCBI Taxonomy" id="1169540"/>
    <lineage>
        <taxon>Eukaryota</taxon>
        <taxon>Sar</taxon>
        <taxon>Alveolata</taxon>
        <taxon>Colpodellida</taxon>
        <taxon>Vitrellaceae</taxon>
        <taxon>Vitrella</taxon>
    </lineage>
</organism>
<dbReference type="EMBL" id="CDMY01000436">
    <property type="protein sequence ID" value="CEM12618.1"/>
    <property type="molecule type" value="Genomic_DNA"/>
</dbReference>
<evidence type="ECO:0000313" key="2">
    <source>
        <dbReference type="EMBL" id="CEM12618.1"/>
    </source>
</evidence>
<sequence>MMQQGGGGHGGPGPSGGGPGGVGGPSPPAGCVPGYYVNRHFIPHGLRKYAVVDLRVLRPVVRSSILVRQCHHEISVFVSPLQDRPDMATMQILKEDRTRFVYYLPDGSLIPAPGLPVVGMYHHQGAPNSAGHALNQAAAASAGGGGGAAQGNSAGHGLNQQAAAAAPNGGGNAPRGSTDNDNNNNNKRTTRKSPPSAVRETKEGFPLQTHQHC</sequence>
<evidence type="ECO:0000256" key="1">
    <source>
        <dbReference type="SAM" id="MobiDB-lite"/>
    </source>
</evidence>
<gene>
    <name evidence="2" type="ORF">Vbra_15361</name>
</gene>
<dbReference type="InParanoid" id="A0A0G4FGK9"/>
<evidence type="ECO:0000313" key="3">
    <source>
        <dbReference type="Proteomes" id="UP000041254"/>
    </source>
</evidence>
<feature type="region of interest" description="Disordered" evidence="1">
    <location>
        <begin position="1"/>
        <end position="25"/>
    </location>
</feature>
<dbReference type="Proteomes" id="UP000041254">
    <property type="component" value="Unassembled WGS sequence"/>
</dbReference>
<name>A0A0G4FGK9_VITBC</name>
<dbReference type="VEuPathDB" id="CryptoDB:Vbra_15361"/>
<feature type="compositionally biased region" description="Gly residues" evidence="1">
    <location>
        <begin position="1"/>
        <end position="24"/>
    </location>
</feature>
<protein>
    <submittedName>
        <fullName evidence="2">Uncharacterized protein</fullName>
    </submittedName>
</protein>
<accession>A0A0G4FGK9</accession>